<organism evidence="3 4">
    <name type="scientific">Leishmania major</name>
    <dbReference type="NCBI Taxonomy" id="5664"/>
    <lineage>
        <taxon>Eukaryota</taxon>
        <taxon>Discoba</taxon>
        <taxon>Euglenozoa</taxon>
        <taxon>Kinetoplastea</taxon>
        <taxon>Metakinetoplastina</taxon>
        <taxon>Trypanosomatida</taxon>
        <taxon>Trypanosomatidae</taxon>
        <taxon>Leishmaniinae</taxon>
        <taxon>Leishmania</taxon>
    </lineage>
</organism>
<dbReference type="VEuPathDB" id="TriTrypDB:LMJLV39_360072800"/>
<reference evidence="3 4" key="1">
    <citation type="journal article" date="2005" name="Science">
        <title>The genome of the kinetoplastid parasite, Leishmania major.</title>
        <authorList>
            <person name="Ivens A.C."/>
            <person name="Peacock C.S."/>
            <person name="Worthey E.A."/>
            <person name="Murphy L."/>
            <person name="Aggarwal G."/>
            <person name="Berriman M."/>
            <person name="Sisk E."/>
            <person name="Rajandream M.A."/>
            <person name="Adlem E."/>
            <person name="Aert R."/>
            <person name="Anupama A."/>
            <person name="Apostolou Z."/>
            <person name="Attipoe P."/>
            <person name="Bason N."/>
            <person name="Bauser C."/>
            <person name="Beck A."/>
            <person name="Beverley S.M."/>
            <person name="Bianchettin G."/>
            <person name="Borzym K."/>
            <person name="Bothe G."/>
            <person name="Bruschi C.V."/>
            <person name="Collins M."/>
            <person name="Cadag E."/>
            <person name="Ciarloni L."/>
            <person name="Clayton C."/>
            <person name="Coulson R.M."/>
            <person name="Cronin A."/>
            <person name="Cruz A.K."/>
            <person name="Davies R.M."/>
            <person name="De Gaudenzi J."/>
            <person name="Dobson D.E."/>
            <person name="Duesterhoeft A."/>
            <person name="Fazelina G."/>
            <person name="Fosker N."/>
            <person name="Frasch A.C."/>
            <person name="Fraser A."/>
            <person name="Fuchs M."/>
            <person name="Gabel C."/>
            <person name="Goble A."/>
            <person name="Goffeau A."/>
            <person name="Harris D."/>
            <person name="Hertz-Fowler C."/>
            <person name="Hilbert H."/>
            <person name="Horn D."/>
            <person name="Huang Y."/>
            <person name="Klages S."/>
            <person name="Knights A."/>
            <person name="Kube M."/>
            <person name="Larke N."/>
            <person name="Litvin L."/>
            <person name="Lord A."/>
            <person name="Louie T."/>
            <person name="Marra M."/>
            <person name="Masuy D."/>
            <person name="Matthews K."/>
            <person name="Michaeli S."/>
            <person name="Mottram J.C."/>
            <person name="Muller-Auer S."/>
            <person name="Munden H."/>
            <person name="Nelson S."/>
            <person name="Norbertczak H."/>
            <person name="Oliver K."/>
            <person name="O'neil S."/>
            <person name="Pentony M."/>
            <person name="Pohl T.M."/>
            <person name="Price C."/>
            <person name="Purnelle B."/>
            <person name="Quail M.A."/>
            <person name="Rabbinowitsch E."/>
            <person name="Reinhardt R."/>
            <person name="Rieger M."/>
            <person name="Rinta J."/>
            <person name="Robben J."/>
            <person name="Robertson L."/>
            <person name="Ruiz J.C."/>
            <person name="Rutter S."/>
            <person name="Saunders D."/>
            <person name="Schafer M."/>
            <person name="Schein J."/>
            <person name="Schwartz D.C."/>
            <person name="Seeger K."/>
            <person name="Seyler A."/>
            <person name="Sharp S."/>
            <person name="Shin H."/>
            <person name="Sivam D."/>
            <person name="Squares R."/>
            <person name="Squares S."/>
            <person name="Tosato V."/>
            <person name="Vogt C."/>
            <person name="Volckaert G."/>
            <person name="Wambutt R."/>
            <person name="Warren T."/>
            <person name="Wedler H."/>
            <person name="Woodward J."/>
            <person name="Zhou S."/>
            <person name="Zimmermann W."/>
            <person name="Smith D.F."/>
            <person name="Blackwell J.M."/>
            <person name="Stuart K.D."/>
            <person name="Barrell B."/>
            <person name="Myler P.J."/>
        </authorList>
    </citation>
    <scope>NUCLEOTIDE SEQUENCE [LARGE SCALE GENOMIC DNA]</scope>
    <source>
        <strain evidence="4">MHOM/IL/81/Friedlin</strain>
    </source>
</reference>
<feature type="coiled-coil region" evidence="1">
    <location>
        <begin position="125"/>
        <end position="152"/>
    </location>
</feature>
<dbReference type="GeneID" id="5655905"/>
<keyword evidence="1" id="KW-0175">Coiled coil</keyword>
<dbReference type="RefSeq" id="XP_001687188.1">
    <property type="nucleotide sequence ID" value="XM_001687136.1"/>
</dbReference>
<evidence type="ECO:0000256" key="2">
    <source>
        <dbReference type="SAM" id="MobiDB-lite"/>
    </source>
</evidence>
<dbReference type="eggNOG" id="ENOG502SM31">
    <property type="taxonomic scope" value="Eukaryota"/>
</dbReference>
<name>Q4Q0G0_LEIMA</name>
<dbReference type="HOGENOM" id="CLU_335083_0_0_1"/>
<dbReference type="OMA" id="YHDNERR"/>
<feature type="compositionally biased region" description="Low complexity" evidence="2">
    <location>
        <begin position="803"/>
        <end position="815"/>
    </location>
</feature>
<feature type="region of interest" description="Disordered" evidence="2">
    <location>
        <begin position="687"/>
        <end position="715"/>
    </location>
</feature>
<dbReference type="AlphaFoldDB" id="Q4Q0G0"/>
<proteinExistence type="predicted"/>
<reference evidence="3 4" key="2">
    <citation type="journal article" date="2011" name="Genome Res.">
        <title>Chromosome and gene copy number variation allow major structural change between species and strains of Leishmania.</title>
        <authorList>
            <person name="Rogers M.B."/>
            <person name="Hilley J.D."/>
            <person name="Dickens N.J."/>
            <person name="Wilkes J."/>
            <person name="Bates P.A."/>
            <person name="Depledge D.P."/>
            <person name="Harris D."/>
            <person name="Her Y."/>
            <person name="Herzyk P."/>
            <person name="Imamura H."/>
            <person name="Otto T.D."/>
            <person name="Sanders M."/>
            <person name="Seeger K."/>
            <person name="Dujardin J.C."/>
            <person name="Berriman M."/>
            <person name="Smith D.F."/>
            <person name="Hertz-Fowler C."/>
            <person name="Mottram J.C."/>
        </authorList>
    </citation>
    <scope>NUCLEOTIDE SEQUENCE [LARGE SCALE GENOMIC DNA]</scope>
    <source>
        <strain evidence="4">MHOM/IL/81/Friedlin</strain>
    </source>
</reference>
<evidence type="ECO:0000313" key="4">
    <source>
        <dbReference type="Proteomes" id="UP000000542"/>
    </source>
</evidence>
<dbReference type="KEGG" id="lma:LMJF_36_6000"/>
<dbReference type="Proteomes" id="UP000000542">
    <property type="component" value="Chromosome 36"/>
</dbReference>
<accession>Q4Q0G0</accession>
<evidence type="ECO:0000313" key="3">
    <source>
        <dbReference type="EMBL" id="CAJ09575.1"/>
    </source>
</evidence>
<dbReference type="VEuPathDB" id="TriTrypDB:LmjF.36.6000"/>
<dbReference type="VEuPathDB" id="TriTrypDB:LMJSD75_360072800"/>
<gene>
    <name evidence="3" type="ORF">LMJF_36_6000</name>
</gene>
<feature type="compositionally biased region" description="Basic and acidic residues" evidence="2">
    <location>
        <begin position="22"/>
        <end position="31"/>
    </location>
</feature>
<keyword evidence="4" id="KW-1185">Reference proteome</keyword>
<feature type="region of interest" description="Disordered" evidence="2">
    <location>
        <begin position="1"/>
        <end position="33"/>
    </location>
</feature>
<dbReference type="InParanoid" id="Q4Q0G0"/>
<feature type="compositionally biased region" description="Basic and acidic residues" evidence="2">
    <location>
        <begin position="738"/>
        <end position="748"/>
    </location>
</feature>
<sequence>MADALPSGDRTTATTVGAAASHRAEEERQQAEKMALSQQLSEVERQLSEASQSVVALEKGEHPLAVDVSEAERVVASLRAKEAAARQQRAEEEAQIRQAACANAVETVHARDVEEEMREYRGQCVQRLQQHVEDLMQAVQEQQMRTATLRAEWEAAVTRETQDDSESSMFEALLLRVQDGVRHLKRRLSLQCSRVLAESSRVYLGSARQQRVEIFANDTAARARTLAEHRARREEEAAAFHDMCRRTFQERADSAFGATKAAFEAAHRYHDNERRQRVAAFQCRLASMTERSREMLEQQVHRLLEQECAITITQQDAAAKEWAARQKELTAQLQAFRSRADVEVCLLQEGCGVHRASVGSLSQTPAAPVPAQEALRSDLNRARARMGQLALSLRIKHEQQSCTSYARMATRAVDYQGTGDACRTGNSPLSSSFSVAQISEEWQRSLVSLQHSRETLRSTISDVKEASRGYAAQLQQRRTQLMQQQEDVKAIRAEWEQAARGQLSRCLTAASSQVPVHVGLTTHALDNLSRRVGVILRAHQSLRTARTTFTANLGTWSKSLTDYRVDTERLLADVFQQLDLLRERSVQMEVDQLTLQSLQAQVDVLEQHVTEGARRLALRKRCVDAFVKRLRAGLGQSHTLPSSRDSRLLPARHKEQSTHVTQTFKDANSISASCGAASPAGAAAVVSDADRQAKRAKKRAPPHKRALKQTPSSLAHIRASPAATCSLVTRINRVTSRRGSDHSQEGRRAATAGITPRTGLTTSDVDVLGRCSPYSILPTLEGNRPYAVAEKSTSSFSSVPAYGSSAVHDSSAAVDAEADEEEGRGESDFTTDLMSFGDDHGSFLDTPATCTR</sequence>
<protein>
    <submittedName>
        <fullName evidence="3">L6202.3-like protein</fullName>
    </submittedName>
</protein>
<feature type="compositionally biased region" description="Basic residues" evidence="2">
    <location>
        <begin position="694"/>
        <end position="707"/>
    </location>
</feature>
<feature type="region of interest" description="Disordered" evidence="2">
    <location>
        <begin position="798"/>
        <end position="852"/>
    </location>
</feature>
<evidence type="ECO:0000256" key="1">
    <source>
        <dbReference type="SAM" id="Coils"/>
    </source>
</evidence>
<dbReference type="VEuPathDB" id="TriTrypDB:LMJFC_360078400"/>
<dbReference type="EMBL" id="FR796432">
    <property type="protein sequence ID" value="CAJ09575.1"/>
    <property type="molecule type" value="Genomic_DNA"/>
</dbReference>
<feature type="region of interest" description="Disordered" evidence="2">
    <location>
        <begin position="734"/>
        <end position="762"/>
    </location>
</feature>